<name>A0A9D2DD29_9BACT</name>
<dbReference type="Proteomes" id="UP000824014">
    <property type="component" value="Unassembled WGS sequence"/>
</dbReference>
<reference evidence="1" key="2">
    <citation type="submission" date="2021-04" db="EMBL/GenBank/DDBJ databases">
        <authorList>
            <person name="Gilroy R."/>
        </authorList>
    </citation>
    <scope>NUCLEOTIDE SEQUENCE</scope>
    <source>
        <strain evidence="1">ChiHjej11B10-19426</strain>
    </source>
</reference>
<protein>
    <submittedName>
        <fullName evidence="1">Nucleotidyltransferase family protein</fullName>
    </submittedName>
</protein>
<dbReference type="Pfam" id="PF14907">
    <property type="entry name" value="NTP_transf_5"/>
    <property type="match status" value="1"/>
</dbReference>
<dbReference type="AlphaFoldDB" id="A0A9D2DD29"/>
<evidence type="ECO:0000313" key="2">
    <source>
        <dbReference type="Proteomes" id="UP000824014"/>
    </source>
</evidence>
<sequence length="361" mass="41519">MTTVQTRFFCLLRHVLPGTAPTAAEVAEWQLADWAAIYAMAARQGLQAVLWDVVARLPKEVMPPRELKLRWALNAEGIGLRYRKQLAVATELTAVWHAAGLQPFALKGFAFSRYYPIAEHRECGDFDCFLGAGRDKADEVAEAAGAEIERPVGYKHTHMRHRGVMIENHRFCVGIRGSRQTKAFERLLESLLAEVKQPECVEGTCIGIPPVMFNALFLNWHALTHFLLEGIRFRHIYDWACLVAAEQHRLDWDRFYAVCEQYHLRRFVDAMTAMAVRYCGVQITNPSVVTESPYADRILESIFYDDSAVYNRGKGRWWGRTKVLSNIFRYQWKYRDIYQKSYVGQMAKLVGGFLFDRSPKL</sequence>
<organism evidence="1 2">
    <name type="scientific">Candidatus Tidjanibacter faecipullorum</name>
    <dbReference type="NCBI Taxonomy" id="2838766"/>
    <lineage>
        <taxon>Bacteria</taxon>
        <taxon>Pseudomonadati</taxon>
        <taxon>Bacteroidota</taxon>
        <taxon>Bacteroidia</taxon>
        <taxon>Bacteroidales</taxon>
        <taxon>Rikenellaceae</taxon>
        <taxon>Tidjanibacter</taxon>
    </lineage>
</organism>
<reference evidence="1" key="1">
    <citation type="journal article" date="2021" name="PeerJ">
        <title>Extensive microbial diversity within the chicken gut microbiome revealed by metagenomics and culture.</title>
        <authorList>
            <person name="Gilroy R."/>
            <person name="Ravi A."/>
            <person name="Getino M."/>
            <person name="Pursley I."/>
            <person name="Horton D.L."/>
            <person name="Alikhan N.F."/>
            <person name="Baker D."/>
            <person name="Gharbi K."/>
            <person name="Hall N."/>
            <person name="Watson M."/>
            <person name="Adriaenssens E.M."/>
            <person name="Foster-Nyarko E."/>
            <person name="Jarju S."/>
            <person name="Secka A."/>
            <person name="Antonio M."/>
            <person name="Oren A."/>
            <person name="Chaudhuri R.R."/>
            <person name="La Ragione R."/>
            <person name="Hildebrand F."/>
            <person name="Pallen M.J."/>
        </authorList>
    </citation>
    <scope>NUCLEOTIDE SEQUENCE</scope>
    <source>
        <strain evidence="1">ChiHjej11B10-19426</strain>
    </source>
</reference>
<dbReference type="EMBL" id="DXCC01000007">
    <property type="protein sequence ID" value="HIZ14855.1"/>
    <property type="molecule type" value="Genomic_DNA"/>
</dbReference>
<evidence type="ECO:0000313" key="1">
    <source>
        <dbReference type="EMBL" id="HIZ14855.1"/>
    </source>
</evidence>
<dbReference type="InterPro" id="IPR039498">
    <property type="entry name" value="NTP_transf_5"/>
</dbReference>
<accession>A0A9D2DD29</accession>
<proteinExistence type="predicted"/>
<comment type="caution">
    <text evidence="1">The sequence shown here is derived from an EMBL/GenBank/DDBJ whole genome shotgun (WGS) entry which is preliminary data.</text>
</comment>
<gene>
    <name evidence="1" type="ORF">H9816_02925</name>
</gene>